<dbReference type="EMBL" id="JH005149">
    <property type="protein sequence ID" value="EGW13980.1"/>
    <property type="molecule type" value="Genomic_DNA"/>
</dbReference>
<evidence type="ECO:0000313" key="2">
    <source>
        <dbReference type="EMBL" id="EGW13980.1"/>
    </source>
</evidence>
<protein>
    <submittedName>
        <fullName evidence="2">Uncharacterized protein</fullName>
    </submittedName>
</protein>
<evidence type="ECO:0000256" key="1">
    <source>
        <dbReference type="SAM" id="MobiDB-lite"/>
    </source>
</evidence>
<gene>
    <name evidence="2" type="ORF">I79_025272</name>
</gene>
<feature type="region of interest" description="Disordered" evidence="1">
    <location>
        <begin position="1"/>
        <end position="60"/>
    </location>
</feature>
<dbReference type="InParanoid" id="G3IMW8"/>
<dbReference type="AlphaFoldDB" id="G3IMW8"/>
<name>G3IMW8_CRIGR</name>
<proteinExistence type="predicted"/>
<reference evidence="3" key="1">
    <citation type="journal article" date="2011" name="Nat. Biotechnol.">
        <title>The genomic sequence of the Chinese hamster ovary (CHO)-K1 cell line.</title>
        <authorList>
            <person name="Xu X."/>
            <person name="Nagarajan H."/>
            <person name="Lewis N.E."/>
            <person name="Pan S."/>
            <person name="Cai Z."/>
            <person name="Liu X."/>
            <person name="Chen W."/>
            <person name="Xie M."/>
            <person name="Wang W."/>
            <person name="Hammond S."/>
            <person name="Andersen M.R."/>
            <person name="Neff N."/>
            <person name="Passarelli B."/>
            <person name="Koh W."/>
            <person name="Fan H.C."/>
            <person name="Wang J."/>
            <person name="Gui Y."/>
            <person name="Lee K.H."/>
            <person name="Betenbaugh M.J."/>
            <person name="Quake S.R."/>
            <person name="Famili I."/>
            <person name="Palsson B.O."/>
            <person name="Wang J."/>
        </authorList>
    </citation>
    <scope>NUCLEOTIDE SEQUENCE [LARGE SCALE GENOMIC DNA]</scope>
    <source>
        <strain evidence="3">CHO K1 cell line</strain>
    </source>
</reference>
<evidence type="ECO:0000313" key="3">
    <source>
        <dbReference type="Proteomes" id="UP000001075"/>
    </source>
</evidence>
<accession>G3IMW8</accession>
<feature type="compositionally biased region" description="Basic and acidic residues" evidence="1">
    <location>
        <begin position="35"/>
        <end position="56"/>
    </location>
</feature>
<dbReference type="Proteomes" id="UP000001075">
    <property type="component" value="Unassembled WGS sequence"/>
</dbReference>
<organism evidence="2 3">
    <name type="scientific">Cricetulus griseus</name>
    <name type="common">Chinese hamster</name>
    <name type="synonym">Cricetulus barabensis griseus</name>
    <dbReference type="NCBI Taxonomy" id="10029"/>
    <lineage>
        <taxon>Eukaryota</taxon>
        <taxon>Metazoa</taxon>
        <taxon>Chordata</taxon>
        <taxon>Craniata</taxon>
        <taxon>Vertebrata</taxon>
        <taxon>Euteleostomi</taxon>
        <taxon>Mammalia</taxon>
        <taxon>Eutheria</taxon>
        <taxon>Euarchontoglires</taxon>
        <taxon>Glires</taxon>
        <taxon>Rodentia</taxon>
        <taxon>Myomorpha</taxon>
        <taxon>Muroidea</taxon>
        <taxon>Cricetidae</taxon>
        <taxon>Cricetinae</taxon>
        <taxon>Cricetulus</taxon>
    </lineage>
</organism>
<sequence>MGAAEVPGPPKPATRQGSRPRPSPAWHRASGLGPSKEHQRRPEGEHQVGRHESEHQHKLRVKKLAAAAGGAVLAAKLEKGAADQKSVEE</sequence>